<name>A0A7J9FY65_9ROSI</name>
<protein>
    <submittedName>
        <fullName evidence="1">Uncharacterized protein</fullName>
    </submittedName>
</protein>
<gene>
    <name evidence="1" type="ORF">Gohar_014760</name>
</gene>
<dbReference type="EMBL" id="JABFAD010000001">
    <property type="protein sequence ID" value="MBA0790091.1"/>
    <property type="molecule type" value="Genomic_DNA"/>
</dbReference>
<comment type="caution">
    <text evidence="1">The sequence shown here is derived from an EMBL/GenBank/DDBJ whole genome shotgun (WGS) entry which is preliminary data.</text>
</comment>
<organism evidence="1 2">
    <name type="scientific">Gossypium harknessii</name>
    <dbReference type="NCBI Taxonomy" id="34285"/>
    <lineage>
        <taxon>Eukaryota</taxon>
        <taxon>Viridiplantae</taxon>
        <taxon>Streptophyta</taxon>
        <taxon>Embryophyta</taxon>
        <taxon>Tracheophyta</taxon>
        <taxon>Spermatophyta</taxon>
        <taxon>Magnoliopsida</taxon>
        <taxon>eudicotyledons</taxon>
        <taxon>Gunneridae</taxon>
        <taxon>Pentapetalae</taxon>
        <taxon>rosids</taxon>
        <taxon>malvids</taxon>
        <taxon>Malvales</taxon>
        <taxon>Malvaceae</taxon>
        <taxon>Malvoideae</taxon>
        <taxon>Gossypium</taxon>
    </lineage>
</organism>
<evidence type="ECO:0000313" key="2">
    <source>
        <dbReference type="Proteomes" id="UP000593560"/>
    </source>
</evidence>
<feature type="non-terminal residue" evidence="1">
    <location>
        <position position="1"/>
    </location>
</feature>
<reference evidence="1 2" key="1">
    <citation type="journal article" date="2019" name="Genome Biol. Evol.">
        <title>Insights into the evolution of the New World diploid cottons (Gossypium, subgenus Houzingenia) based on genome sequencing.</title>
        <authorList>
            <person name="Grover C.E."/>
            <person name="Arick M.A. 2nd"/>
            <person name="Thrash A."/>
            <person name="Conover J.L."/>
            <person name="Sanders W.S."/>
            <person name="Peterson D.G."/>
            <person name="Frelichowski J.E."/>
            <person name="Scheffler J.A."/>
            <person name="Scheffler B.E."/>
            <person name="Wendel J.F."/>
        </authorList>
    </citation>
    <scope>NUCLEOTIDE SEQUENCE [LARGE SCALE GENOMIC DNA]</scope>
    <source>
        <strain evidence="1">0</strain>
        <tissue evidence="1">Leaf</tissue>
    </source>
</reference>
<evidence type="ECO:0000313" key="1">
    <source>
        <dbReference type="EMBL" id="MBA0790091.1"/>
    </source>
</evidence>
<dbReference type="AlphaFoldDB" id="A0A7J9FY65"/>
<dbReference type="Proteomes" id="UP000593560">
    <property type="component" value="Unassembled WGS sequence"/>
</dbReference>
<accession>A0A7J9FY65</accession>
<proteinExistence type="predicted"/>
<sequence>VAVQVEGGADRGGRPRGSKVVEEYYKNEKKLLEFQIGNARMETWRRLLTALHLQHINAARLLQKPTAFNIGKDEWKINSKYMLDIVDEPDRLDRELAGKLVQNKAKSWLTHDRYNTN</sequence>
<keyword evidence="2" id="KW-1185">Reference proteome</keyword>